<accession>A0A226D1Q1</accession>
<keyword evidence="4" id="KW-1185">Reference proteome</keyword>
<dbReference type="OrthoDB" id="6616634at2759"/>
<keyword evidence="3" id="KW-0067">ATP-binding</keyword>
<dbReference type="PANTHER" id="PTHR47642">
    <property type="entry name" value="ATP-DEPENDENT DNA HELICASE"/>
    <property type="match status" value="1"/>
</dbReference>
<name>A0A226D1Q1_FOLCA</name>
<dbReference type="InterPro" id="IPR028889">
    <property type="entry name" value="USP"/>
</dbReference>
<dbReference type="EMBL" id="LNIX01000041">
    <property type="protein sequence ID" value="OXA39103.1"/>
    <property type="molecule type" value="Genomic_DNA"/>
</dbReference>
<dbReference type="InterPro" id="IPR051055">
    <property type="entry name" value="PIF1_helicase"/>
</dbReference>
<dbReference type="Proteomes" id="UP000198287">
    <property type="component" value="Unassembled WGS sequence"/>
</dbReference>
<feature type="region of interest" description="Disordered" evidence="1">
    <location>
        <begin position="82"/>
        <end position="110"/>
    </location>
</feature>
<reference evidence="3 4" key="1">
    <citation type="submission" date="2015-12" db="EMBL/GenBank/DDBJ databases">
        <title>The genome of Folsomia candida.</title>
        <authorList>
            <person name="Faddeeva A."/>
            <person name="Derks M.F."/>
            <person name="Anvar Y."/>
            <person name="Smit S."/>
            <person name="Van Straalen N."/>
            <person name="Roelofs D."/>
        </authorList>
    </citation>
    <scope>NUCLEOTIDE SEQUENCE [LARGE SCALE GENOMIC DNA]</scope>
    <source>
        <strain evidence="3 4">VU population</strain>
        <tissue evidence="3">Whole body</tissue>
    </source>
</reference>
<feature type="domain" description="USP" evidence="2">
    <location>
        <begin position="1595"/>
        <end position="1704"/>
    </location>
</feature>
<dbReference type="PANTHER" id="PTHR47642:SF8">
    <property type="entry name" value="ATP-DEPENDENT DNA HELICASE"/>
    <property type="match status" value="1"/>
</dbReference>
<evidence type="ECO:0000256" key="1">
    <source>
        <dbReference type="SAM" id="MobiDB-lite"/>
    </source>
</evidence>
<keyword evidence="3" id="KW-0547">Nucleotide-binding</keyword>
<protein>
    <submittedName>
        <fullName evidence="3">ATP-dependent DNA helicase PIF1</fullName>
    </submittedName>
</protein>
<dbReference type="SUPFAM" id="SSF52540">
    <property type="entry name" value="P-loop containing nucleoside triphosphate hydrolases"/>
    <property type="match status" value="2"/>
</dbReference>
<dbReference type="Gene3D" id="3.60.10.10">
    <property type="entry name" value="Endonuclease/exonuclease/phosphatase"/>
    <property type="match status" value="1"/>
</dbReference>
<organism evidence="3 4">
    <name type="scientific">Folsomia candida</name>
    <name type="common">Springtail</name>
    <dbReference type="NCBI Taxonomy" id="158441"/>
    <lineage>
        <taxon>Eukaryota</taxon>
        <taxon>Metazoa</taxon>
        <taxon>Ecdysozoa</taxon>
        <taxon>Arthropoda</taxon>
        <taxon>Hexapoda</taxon>
        <taxon>Collembola</taxon>
        <taxon>Entomobryomorpha</taxon>
        <taxon>Isotomoidea</taxon>
        <taxon>Isotomidae</taxon>
        <taxon>Proisotominae</taxon>
        <taxon>Folsomia</taxon>
    </lineage>
</organism>
<dbReference type="GO" id="GO:0004386">
    <property type="term" value="F:helicase activity"/>
    <property type="evidence" value="ECO:0007669"/>
    <property type="project" value="UniProtKB-KW"/>
</dbReference>
<comment type="caution">
    <text evidence="3">The sequence shown here is derived from an EMBL/GenBank/DDBJ whole genome shotgun (WGS) entry which is preliminary data.</text>
</comment>
<dbReference type="PROSITE" id="PS50235">
    <property type="entry name" value="USP_3"/>
    <property type="match status" value="1"/>
</dbReference>
<keyword evidence="3" id="KW-0378">Hydrolase</keyword>
<proteinExistence type="predicted"/>
<dbReference type="InterPro" id="IPR025476">
    <property type="entry name" value="Helitron_helicase-like"/>
</dbReference>
<evidence type="ECO:0000259" key="2">
    <source>
        <dbReference type="PROSITE" id="PS50235"/>
    </source>
</evidence>
<gene>
    <name evidence="3" type="ORF">Fcan01_26107</name>
</gene>
<dbReference type="InterPro" id="IPR038765">
    <property type="entry name" value="Papain-like_cys_pep_sf"/>
</dbReference>
<dbReference type="CDD" id="cd18809">
    <property type="entry name" value="SF1_C_RecD"/>
    <property type="match status" value="1"/>
</dbReference>
<dbReference type="Pfam" id="PF14214">
    <property type="entry name" value="Helitron_like_N"/>
    <property type="match status" value="1"/>
</dbReference>
<dbReference type="SUPFAM" id="SSF54001">
    <property type="entry name" value="Cysteine proteinases"/>
    <property type="match status" value="1"/>
</dbReference>
<dbReference type="Gene3D" id="3.90.70.10">
    <property type="entry name" value="Cysteine proteinases"/>
    <property type="match status" value="1"/>
</dbReference>
<evidence type="ECO:0000313" key="3">
    <source>
        <dbReference type="EMBL" id="OXA39103.1"/>
    </source>
</evidence>
<sequence>MDIVAKVIPRRFDETSTVQVQLKRRMSYKHPYMFQTNRPYKVFHAANYLVRTELYKKEKVFLSSDWANSVSTDTVEYVVNPDDATPSDTHIDDIQDLSINDNSQTEDNDPPLTETLMQEDQLIMAVAPGEGMRPLSLLLDLDTEELSFPSIYCGIKRKLNPEADLSYTDIAKSELRRFDPRCRRADKILYSYRLVQTHRIASNINICIRKKKKRGIVTVGNLLNRQCVQSLIQHDDGYRLLSNIVNSPSYLEEKKKDVMAMIRQLGLPTFFITTSAAETKWPELISMLHNRKYGTELTDEEVSNLKFDDKADLIRHDPIGCVMAYDRREKAMDRFLIKPSGGIFHPYLHQDFFKRKEVQQRGSIHTHRMDWIQDAPKFEKENPLTHQACCEFIDEFITCRKDETGDMKEVLAYQIHNHSHPCEDKRRGCRFGFPIPPMRTTRILLPLPPDQVKLYKQQFTNIKEKLSTCGRHAEEINFDTFLQELGLNEEDYILSIRSNLRIPKVFLRRGTHEIYINAYNRKLLLCWRANIDIQFVLDPYACATYVVNYISKSDRGVSKILRQVSKEIREGNFSLKERLSLFANAFAKSSEVSAQEAACCLLKIPMTQSSRDVTFINTNRPDDRVIFVKSEDELEKMDPASCDIALKGVLERYVVRPKELDDLCLAAYVANYNFIKIVCPRRRQANQPTTALSLTDNSGYLTIGAATDFFQGVEVEWKPGTSTVGHRVGIAHPAHAVAAPMYLTKRANSRIIRYRRIGLYQGPDNFYREQLMLYVPWRDENKDLLDIDHVKVYQNRLGVITQKRQIYDPGFPETELEVELTRAQEDDEVFENDLLDHNPVDFIAEDQDFAIELGDSTSKFMSIRPPKLIPTEDYLQLLRTLNECQRKYLLNLLHSLKARSGQNFHIIHGQAGVGKSRLIHAIVQCILRILEEEPGFSGEAIPVLVAAATGKAAFNVSGMTLHSAFRLPPSQYGGKMAPLDHGDFYQLSPVFGQFVFEESKEILGPIIGNPLWERFRLFELKEIMRQKDDAKFATALNRLSIGMLEEEDIEMFKSREIRRNLVVPDDATWLFYSNADCDNFNREAINRAKGPLFNSYAIDRVQGGKIRESQKAMLESAEYLSLQQTGGMPYHVALRVGLRYMITTNIDVSHGLFNGATGKLMGVIEKPLTSGGKAVKVVFMEFSDKLVGQLARSNNLELLKQLAIPLHWTPVFSETKALNSFGRYQGMEIVRRQIPLVAANAISIHKSQSLSIPNTVANIPTRGLRRDAIYVAMSRAPSLSGLFIGGTFNAPRAIDTLRHPVALELSRLRKLPFPYSLRYLPDQEDPNKIVFHNIQSFRAHCDDILADKNYMASDILCFCETRTLVSDMVELPGFSILHRIDSPTIQSSIGTLVLRSDSYSPIISDFQYSQGNLSFNKHFQIVQWRQNNVRICMLYRSPQYSTLTFLQDIRNLLISTKNTPVIVFGDFNLNFLAQDGCQMKQIFYSMGLRLITPAEYSTDGNTSIDACFSNIQGVSAWFYESYCSYHKPICVTWPDDIAILSSLESVTCPIETELMEVGVSDNEICLETEDSEMDVDSENLFVDGVILEPIPSIHLGIQNLGNTCYINAILHLIYDSPSIQEFLKISEDRLSRCLTGFLHALVTPVPLGQLRTTRLELVECMPSYPIGMQDDPHLFLLDILQNLSNSGLSLEEYVSTIETEVACY</sequence>
<evidence type="ECO:0000313" key="4">
    <source>
        <dbReference type="Proteomes" id="UP000198287"/>
    </source>
</evidence>
<dbReference type="SUPFAM" id="SSF56219">
    <property type="entry name" value="DNase I-like"/>
    <property type="match status" value="1"/>
</dbReference>
<dbReference type="InterPro" id="IPR027417">
    <property type="entry name" value="P-loop_NTPase"/>
</dbReference>
<keyword evidence="3" id="KW-0347">Helicase</keyword>
<dbReference type="OMA" id="HYSTICK"/>
<dbReference type="Gene3D" id="3.40.50.300">
    <property type="entry name" value="P-loop containing nucleotide triphosphate hydrolases"/>
    <property type="match status" value="1"/>
</dbReference>
<dbReference type="InterPro" id="IPR036691">
    <property type="entry name" value="Endo/exonu/phosph_ase_sf"/>
</dbReference>